<accession>A0ABN0VUC6</accession>
<evidence type="ECO:0000313" key="3">
    <source>
        <dbReference type="Proteomes" id="UP001501787"/>
    </source>
</evidence>
<dbReference type="Proteomes" id="UP001501787">
    <property type="component" value="Unassembled WGS sequence"/>
</dbReference>
<evidence type="ECO:0000256" key="1">
    <source>
        <dbReference type="SAM" id="Phobius"/>
    </source>
</evidence>
<name>A0ABN0VUC6_9GAMM</name>
<evidence type="ECO:0000313" key="2">
    <source>
        <dbReference type="EMBL" id="GAA0317444.1"/>
    </source>
</evidence>
<sequence>MFKNGAGTMHNNLDEKNTLVLIKYHYQWLVLNVISLLIALFWFFGSILFMFLAKRADTGS</sequence>
<organism evidence="2 3">
    <name type="scientific">Psychrobacter aestuarii</name>
    <dbReference type="NCBI Taxonomy" id="556327"/>
    <lineage>
        <taxon>Bacteria</taxon>
        <taxon>Pseudomonadati</taxon>
        <taxon>Pseudomonadota</taxon>
        <taxon>Gammaproteobacteria</taxon>
        <taxon>Moraxellales</taxon>
        <taxon>Moraxellaceae</taxon>
        <taxon>Psychrobacter</taxon>
    </lineage>
</organism>
<feature type="transmembrane region" description="Helical" evidence="1">
    <location>
        <begin position="28"/>
        <end position="53"/>
    </location>
</feature>
<proteinExistence type="predicted"/>
<protein>
    <submittedName>
        <fullName evidence="2">Uncharacterized protein</fullName>
    </submittedName>
</protein>
<comment type="caution">
    <text evidence="2">The sequence shown here is derived from an EMBL/GenBank/DDBJ whole genome shotgun (WGS) entry which is preliminary data.</text>
</comment>
<keyword evidence="3" id="KW-1185">Reference proteome</keyword>
<keyword evidence="1" id="KW-0472">Membrane</keyword>
<dbReference type="EMBL" id="BAAAFR010000004">
    <property type="protein sequence ID" value="GAA0317444.1"/>
    <property type="molecule type" value="Genomic_DNA"/>
</dbReference>
<keyword evidence="1" id="KW-1133">Transmembrane helix</keyword>
<keyword evidence="1" id="KW-0812">Transmembrane</keyword>
<reference evidence="2 3" key="1">
    <citation type="journal article" date="2019" name="Int. J. Syst. Evol. Microbiol.">
        <title>The Global Catalogue of Microorganisms (GCM) 10K type strain sequencing project: providing services to taxonomists for standard genome sequencing and annotation.</title>
        <authorList>
            <consortium name="The Broad Institute Genomics Platform"/>
            <consortium name="The Broad Institute Genome Sequencing Center for Infectious Disease"/>
            <person name="Wu L."/>
            <person name="Ma J."/>
        </authorList>
    </citation>
    <scope>NUCLEOTIDE SEQUENCE [LARGE SCALE GENOMIC DNA]</scope>
    <source>
        <strain evidence="2 3">JCM 16343</strain>
    </source>
</reference>
<gene>
    <name evidence="2" type="ORF">GCM10009129_13680</name>
</gene>